<reference evidence="1" key="1">
    <citation type="submission" date="2020-05" db="EMBL/GenBank/DDBJ databases">
        <authorList>
            <person name="Chiriac C."/>
            <person name="Salcher M."/>
            <person name="Ghai R."/>
            <person name="Kavagutti S V."/>
        </authorList>
    </citation>
    <scope>NUCLEOTIDE SEQUENCE</scope>
</reference>
<gene>
    <name evidence="1" type="ORF">UFOPK4071_00605</name>
</gene>
<sequence>MEPCTTWVGEHVEHVDGATIFEGLEAIPERAGWVRRPEGVLTIPTVLPLGLN</sequence>
<evidence type="ECO:0000313" key="1">
    <source>
        <dbReference type="EMBL" id="CAB5008855.1"/>
    </source>
</evidence>
<accession>A0A6J7PW95</accession>
<dbReference type="AlphaFoldDB" id="A0A6J7PW95"/>
<dbReference type="EMBL" id="CAFBPF010000059">
    <property type="protein sequence ID" value="CAB5008855.1"/>
    <property type="molecule type" value="Genomic_DNA"/>
</dbReference>
<organism evidence="1">
    <name type="scientific">freshwater metagenome</name>
    <dbReference type="NCBI Taxonomy" id="449393"/>
    <lineage>
        <taxon>unclassified sequences</taxon>
        <taxon>metagenomes</taxon>
        <taxon>ecological metagenomes</taxon>
    </lineage>
</organism>
<name>A0A6J7PW95_9ZZZZ</name>
<proteinExistence type="predicted"/>
<protein>
    <submittedName>
        <fullName evidence="1">Unannotated protein</fullName>
    </submittedName>
</protein>